<dbReference type="SUPFAM" id="SSF160419">
    <property type="entry name" value="YdfO-like"/>
    <property type="match status" value="1"/>
</dbReference>
<dbReference type="Pfam" id="PF07166">
    <property type="entry name" value="DUF1398"/>
    <property type="match status" value="1"/>
</dbReference>
<dbReference type="AlphaFoldDB" id="A0A4R2IPK5"/>
<dbReference type="EMBL" id="SLWR01000010">
    <property type="protein sequence ID" value="TCO44645.1"/>
    <property type="molecule type" value="Genomic_DNA"/>
</dbReference>
<sequence length="128" mass="14141">MFTLEQVNDIHDRLGNPSTLVAWLAALREIGVTTSDSYLTDGHTTYHGDAGHQVTTAPAHEVFSIATTGDKQAVVEGLRLHKERVTSYVEMSRALADAGVEKWTFDMRAQTITYYDRAGTALLSERVD</sequence>
<dbReference type="OrthoDB" id="1550456at2"/>
<dbReference type="InterPro" id="IPR036696">
    <property type="entry name" value="YdfO-like_sf"/>
</dbReference>
<reference evidence="1 2" key="1">
    <citation type="journal article" date="2015" name="Stand. Genomic Sci.">
        <title>Genomic Encyclopedia of Bacterial and Archaeal Type Strains, Phase III: the genomes of soil and plant-associated and newly described type strains.</title>
        <authorList>
            <person name="Whitman W.B."/>
            <person name="Woyke T."/>
            <person name="Klenk H.P."/>
            <person name="Zhou Y."/>
            <person name="Lilburn T.G."/>
            <person name="Beck B.J."/>
            <person name="De Vos P."/>
            <person name="Vandamme P."/>
            <person name="Eisen J.A."/>
            <person name="Garrity G."/>
            <person name="Hugenholtz P."/>
            <person name="Kyrpides N.C."/>
        </authorList>
    </citation>
    <scope>NUCLEOTIDE SEQUENCE [LARGE SCALE GENOMIC DNA]</scope>
    <source>
        <strain evidence="1 2">VKM Ac-2541</strain>
    </source>
</reference>
<gene>
    <name evidence="1" type="ORF">EV646_110360</name>
</gene>
<accession>A0A4R2IPK5</accession>
<comment type="caution">
    <text evidence="1">The sequence shown here is derived from an EMBL/GenBank/DDBJ whole genome shotgun (WGS) entry which is preliminary data.</text>
</comment>
<dbReference type="RefSeq" id="WP_132153794.1">
    <property type="nucleotide sequence ID" value="NZ_SLWR01000010.1"/>
</dbReference>
<proteinExistence type="predicted"/>
<evidence type="ECO:0000313" key="2">
    <source>
        <dbReference type="Proteomes" id="UP000295573"/>
    </source>
</evidence>
<organism evidence="1 2">
    <name type="scientific">Kribbella antiqua</name>
    <dbReference type="NCBI Taxonomy" id="2512217"/>
    <lineage>
        <taxon>Bacteria</taxon>
        <taxon>Bacillati</taxon>
        <taxon>Actinomycetota</taxon>
        <taxon>Actinomycetes</taxon>
        <taxon>Propionibacteriales</taxon>
        <taxon>Kribbellaceae</taxon>
        <taxon>Kribbella</taxon>
    </lineage>
</organism>
<dbReference type="Gene3D" id="3.30.1810.10">
    <property type="entry name" value="YdfO-like"/>
    <property type="match status" value="1"/>
</dbReference>
<dbReference type="InterPro" id="IPR009833">
    <property type="entry name" value="DUF1398"/>
</dbReference>
<evidence type="ECO:0000313" key="1">
    <source>
        <dbReference type="EMBL" id="TCO44645.1"/>
    </source>
</evidence>
<protein>
    <submittedName>
        <fullName evidence="1">Uncharacterized protein YbcV (DUF1398 family)</fullName>
    </submittedName>
</protein>
<dbReference type="Proteomes" id="UP000295573">
    <property type="component" value="Unassembled WGS sequence"/>
</dbReference>
<name>A0A4R2IPK5_9ACTN</name>
<keyword evidence="2" id="KW-1185">Reference proteome</keyword>